<evidence type="ECO:0000313" key="2">
    <source>
        <dbReference type="Proteomes" id="UP000036202"/>
    </source>
</evidence>
<organism evidence="1 2">
    <name type="scientific">Priestia filamentosa</name>
    <dbReference type="NCBI Taxonomy" id="1402861"/>
    <lineage>
        <taxon>Bacteria</taxon>
        <taxon>Bacillati</taxon>
        <taxon>Bacillota</taxon>
        <taxon>Bacilli</taxon>
        <taxon>Bacillales</taxon>
        <taxon>Bacillaceae</taxon>
        <taxon>Priestia</taxon>
    </lineage>
</organism>
<proteinExistence type="predicted"/>
<accession>A0A1X7GE80</accession>
<dbReference type="GeneID" id="93703931"/>
<gene>
    <name evidence="1" type="ORF">BEH_01190</name>
</gene>
<evidence type="ECO:0000313" key="1">
    <source>
        <dbReference type="EMBL" id="AKO94913.2"/>
    </source>
</evidence>
<dbReference type="RefSeq" id="WP_048896668.1">
    <property type="nucleotide sequence ID" value="NZ_CP011974.1"/>
</dbReference>
<name>A0A1X7GE80_9BACI</name>
<sequence>MFVKLIMCLLLLALSYPAFSDALSKRFDDKFFNTLLWEGGTLTLITLPSVALLWCCKKIFKPRSYQMVFRSVAFLFGLLLVSGAGGVWFIG</sequence>
<dbReference type="KEGG" id="beo:BEH_01190"/>
<reference evidence="2" key="2">
    <citation type="submission" date="2015-06" db="EMBL/GenBank/DDBJ databases">
        <title>Genome Sequence of Bacillus endophyticus and Analysis of its Companion Mechanism in the Ketogulonigenium vulgare-Bacillus strain Consortium.</title>
        <authorList>
            <person name="Jia N."/>
            <person name="Du J."/>
            <person name="Ding M.-Z."/>
            <person name="Gao F."/>
            <person name="Yuan Y.-J."/>
        </authorList>
    </citation>
    <scope>NUCLEOTIDE SEQUENCE [LARGE SCALE GENOMIC DNA]</scope>
    <source>
        <strain evidence="2">Hbe603</strain>
    </source>
</reference>
<protein>
    <submittedName>
        <fullName evidence="1">Uncharacterized protein</fullName>
    </submittedName>
</protein>
<reference evidence="1 2" key="1">
    <citation type="journal article" date="2015" name="PLoS ONE">
        <title>Genome Sequence of Bacillus endophyticus and Analysis of Its Companion Mechanism in the Ketogulonigenium vulgare-Bacillus Strain Consortium.</title>
        <authorList>
            <person name="Jia N."/>
            <person name="Du J."/>
            <person name="Ding M.Z."/>
            <person name="Gao F."/>
            <person name="Yuan Y.J."/>
        </authorList>
    </citation>
    <scope>NUCLEOTIDE SEQUENCE [LARGE SCALE GENOMIC DNA]</scope>
    <source>
        <strain evidence="1 2">Hbe603</strain>
    </source>
</reference>
<dbReference type="Proteomes" id="UP000036202">
    <property type="component" value="Chromosome"/>
</dbReference>
<dbReference type="AlphaFoldDB" id="A0A1X7GE80"/>
<keyword evidence="2" id="KW-1185">Reference proteome</keyword>
<dbReference type="PATRIC" id="fig|135735.6.peg.208"/>
<dbReference type="EMBL" id="CP011974">
    <property type="protein sequence ID" value="AKO94913.2"/>
    <property type="molecule type" value="Genomic_DNA"/>
</dbReference>
<accession>A0A0H4L2G3</accession>